<name>A0A0E9X232_ANGAN</name>
<dbReference type="AlphaFoldDB" id="A0A0E9X232"/>
<proteinExistence type="predicted"/>
<accession>A0A0E9X232</accession>
<feature type="chain" id="PRO_5002434744" description="G-protein coupled receptors family 1 profile domain-containing protein" evidence="2">
    <location>
        <begin position="21"/>
        <end position="109"/>
    </location>
</feature>
<keyword evidence="1" id="KW-0812">Transmembrane</keyword>
<keyword evidence="1" id="KW-1133">Transmembrane helix</keyword>
<evidence type="ECO:0008006" key="4">
    <source>
        <dbReference type="Google" id="ProtNLM"/>
    </source>
</evidence>
<keyword evidence="2" id="KW-0732">Signal</keyword>
<feature type="signal peptide" evidence="2">
    <location>
        <begin position="1"/>
        <end position="20"/>
    </location>
</feature>
<evidence type="ECO:0000256" key="1">
    <source>
        <dbReference type="SAM" id="Phobius"/>
    </source>
</evidence>
<evidence type="ECO:0000313" key="3">
    <source>
        <dbReference type="EMBL" id="JAH95955.1"/>
    </source>
</evidence>
<reference evidence="3" key="2">
    <citation type="journal article" date="2015" name="Fish Shellfish Immunol.">
        <title>Early steps in the European eel (Anguilla anguilla)-Vibrio vulnificus interaction in the gills: Role of the RtxA13 toxin.</title>
        <authorList>
            <person name="Callol A."/>
            <person name="Pajuelo D."/>
            <person name="Ebbesson L."/>
            <person name="Teles M."/>
            <person name="MacKenzie S."/>
            <person name="Amaro C."/>
        </authorList>
    </citation>
    <scope>NUCLEOTIDE SEQUENCE</scope>
</reference>
<feature type="transmembrane region" description="Helical" evidence="1">
    <location>
        <begin position="30"/>
        <end position="52"/>
    </location>
</feature>
<evidence type="ECO:0000256" key="2">
    <source>
        <dbReference type="SAM" id="SignalP"/>
    </source>
</evidence>
<dbReference type="EMBL" id="GBXM01012622">
    <property type="protein sequence ID" value="JAH95955.1"/>
    <property type="molecule type" value="Transcribed_RNA"/>
</dbReference>
<organism evidence="3">
    <name type="scientific">Anguilla anguilla</name>
    <name type="common">European freshwater eel</name>
    <name type="synonym">Muraena anguilla</name>
    <dbReference type="NCBI Taxonomy" id="7936"/>
    <lineage>
        <taxon>Eukaryota</taxon>
        <taxon>Metazoa</taxon>
        <taxon>Chordata</taxon>
        <taxon>Craniata</taxon>
        <taxon>Vertebrata</taxon>
        <taxon>Euteleostomi</taxon>
        <taxon>Actinopterygii</taxon>
        <taxon>Neopterygii</taxon>
        <taxon>Teleostei</taxon>
        <taxon>Anguilliformes</taxon>
        <taxon>Anguillidae</taxon>
        <taxon>Anguilla</taxon>
    </lineage>
</organism>
<sequence>MCFSLNTIALTYVLLAYVHTEPENKYICYVHVYIVHMTSIVTLNWLIVVKLFQLKLLRYYFDHFFPHSIVNVNCDWLQSFFFLNIMFKMNQMHSRSFLFHAIFSRRFLK</sequence>
<keyword evidence="1" id="KW-0472">Membrane</keyword>
<protein>
    <recommendedName>
        <fullName evidence="4">G-protein coupled receptors family 1 profile domain-containing protein</fullName>
    </recommendedName>
</protein>
<reference evidence="3" key="1">
    <citation type="submission" date="2014-11" db="EMBL/GenBank/DDBJ databases">
        <authorList>
            <person name="Amaro Gonzalez C."/>
        </authorList>
    </citation>
    <scope>NUCLEOTIDE SEQUENCE</scope>
</reference>